<reference evidence="4" key="2">
    <citation type="submission" date="2016-08" db="EMBL/GenBank/DDBJ databases">
        <title>Population biology and virulence potential of Burkholderia ubonensis.</title>
        <authorList>
            <person name="Price E.P."/>
            <person name="Currie B.J."/>
            <person name="Wagner D.M."/>
        </authorList>
    </citation>
    <scope>NUCLEOTIDE SEQUENCE [LARGE SCALE GENOMIC DNA]</scope>
    <source>
        <strain evidence="4">MSMB0103</strain>
    </source>
</reference>
<reference evidence="2" key="3">
    <citation type="submission" date="2016-08" db="EMBL/GenBank/DDBJ databases">
        <authorList>
            <person name="Price E.P."/>
            <person name="Currie B.J."/>
            <person name="Wagner D.M."/>
        </authorList>
    </citation>
    <scope>NUCLEOTIDE SEQUENCE</scope>
    <source>
        <strain evidence="2">MSMB0103</strain>
    </source>
</reference>
<evidence type="ECO:0000313" key="4">
    <source>
        <dbReference type="Proteomes" id="UP000183667"/>
    </source>
</evidence>
<accession>A0AB73G0Z0</accession>
<dbReference type="Pfam" id="PF11876">
    <property type="entry name" value="TsiV"/>
    <property type="match status" value="1"/>
</dbReference>
<gene>
    <name evidence="2" type="ORF">BGV66_23900</name>
    <name evidence="1" type="ORF">WJ53_06400</name>
</gene>
<dbReference type="Proteomes" id="UP000061665">
    <property type="component" value="Unassembled WGS sequence"/>
</dbReference>
<proteinExistence type="predicted"/>
<evidence type="ECO:0000313" key="3">
    <source>
        <dbReference type="Proteomes" id="UP000061665"/>
    </source>
</evidence>
<sequence>MEPNDTSGEKYAYPLLQRFPGFDIHTPSSFALDVEEIHDRIKTVNWLTVLDDGIVDELGGKATLRAALEPDCLMHAYDGGIVIQAGPLPQLGDTYRDVSALASYRKVAKLTKPVRYAPTGALFKVFPPMIAREEAEKWVARFD</sequence>
<organism evidence="1 3">
    <name type="scientific">Burkholderia ubonensis</name>
    <dbReference type="NCBI Taxonomy" id="101571"/>
    <lineage>
        <taxon>Bacteria</taxon>
        <taxon>Pseudomonadati</taxon>
        <taxon>Pseudomonadota</taxon>
        <taxon>Betaproteobacteria</taxon>
        <taxon>Burkholderiales</taxon>
        <taxon>Burkholderiaceae</taxon>
        <taxon>Burkholderia</taxon>
        <taxon>Burkholderia cepacia complex</taxon>
    </lineage>
</organism>
<evidence type="ECO:0000313" key="2">
    <source>
        <dbReference type="EMBL" id="OJA43549.1"/>
    </source>
</evidence>
<name>A0AB73G0Z0_9BURK</name>
<evidence type="ECO:0000313" key="1">
    <source>
        <dbReference type="EMBL" id="KVM30522.1"/>
    </source>
</evidence>
<protein>
    <submittedName>
        <fullName evidence="1">Uncharacterized protein</fullName>
    </submittedName>
</protein>
<dbReference type="EMBL" id="LOZE01000072">
    <property type="protein sequence ID" value="KVM30522.1"/>
    <property type="molecule type" value="Genomic_DNA"/>
</dbReference>
<dbReference type="AlphaFoldDB" id="A0AB73G0Z0"/>
<dbReference type="Proteomes" id="UP000183667">
    <property type="component" value="Unassembled WGS sequence"/>
</dbReference>
<comment type="caution">
    <text evidence="1">The sequence shown here is derived from an EMBL/GenBank/DDBJ whole genome shotgun (WGS) entry which is preliminary data.</text>
</comment>
<reference evidence="1 3" key="1">
    <citation type="submission" date="2015-11" db="EMBL/GenBank/DDBJ databases">
        <title>Expanding the genomic diversity of Burkholderia species for the development of highly accurate diagnostics.</title>
        <authorList>
            <person name="Sahl J."/>
            <person name="Keim P."/>
            <person name="Wagner D."/>
        </authorList>
    </citation>
    <scope>NUCLEOTIDE SEQUENCE [LARGE SCALE GENOMIC DNA]</scope>
    <source>
        <strain evidence="1 3">MSMB2058</strain>
    </source>
</reference>
<dbReference type="EMBL" id="MEAU01000037">
    <property type="protein sequence ID" value="OJA43549.1"/>
    <property type="molecule type" value="Genomic_DNA"/>
</dbReference>
<dbReference type="InterPro" id="IPR021815">
    <property type="entry name" value="TsiV"/>
</dbReference>